<dbReference type="PROSITE" id="PS00356">
    <property type="entry name" value="HTH_LACI_1"/>
    <property type="match status" value="1"/>
</dbReference>
<dbReference type="PROSITE" id="PS50932">
    <property type="entry name" value="HTH_LACI_2"/>
    <property type="match status" value="1"/>
</dbReference>
<dbReference type="InterPro" id="IPR000843">
    <property type="entry name" value="HTH_LacI"/>
</dbReference>
<dbReference type="RefSeq" id="WP_189411906.1">
    <property type="nucleotide sequence ID" value="NZ_BMYJ01000007.1"/>
</dbReference>
<dbReference type="CDD" id="cd01392">
    <property type="entry name" value="HTH_LacI"/>
    <property type="match status" value="1"/>
</dbReference>
<dbReference type="Pfam" id="PF13407">
    <property type="entry name" value="Peripla_BP_4"/>
    <property type="match status" value="1"/>
</dbReference>
<dbReference type="InterPro" id="IPR050555">
    <property type="entry name" value="Bact_Solute-Bind_Prot2"/>
</dbReference>
<feature type="domain" description="HTH lacI-type" evidence="3">
    <location>
        <begin position="5"/>
        <end position="43"/>
    </location>
</feature>
<gene>
    <name evidence="4" type="ORF">GCM10007315_23810</name>
</gene>
<evidence type="ECO:0000313" key="4">
    <source>
        <dbReference type="EMBL" id="GHC59355.1"/>
    </source>
</evidence>
<dbReference type="SUPFAM" id="SSF53822">
    <property type="entry name" value="Periplasmic binding protein-like I"/>
    <property type="match status" value="1"/>
</dbReference>
<dbReference type="GO" id="GO:0030288">
    <property type="term" value="C:outer membrane-bounded periplasmic space"/>
    <property type="evidence" value="ECO:0007669"/>
    <property type="project" value="TreeGrafter"/>
</dbReference>
<dbReference type="GO" id="GO:0003677">
    <property type="term" value="F:DNA binding"/>
    <property type="evidence" value="ECO:0007669"/>
    <property type="project" value="InterPro"/>
</dbReference>
<keyword evidence="5" id="KW-1185">Reference proteome</keyword>
<dbReference type="InterPro" id="IPR025997">
    <property type="entry name" value="SBP_2_dom"/>
</dbReference>
<name>A0A918WM29_9RHOB</name>
<dbReference type="SUPFAM" id="SSF47413">
    <property type="entry name" value="lambda repressor-like DNA-binding domains"/>
    <property type="match status" value="1"/>
</dbReference>
<evidence type="ECO:0000259" key="3">
    <source>
        <dbReference type="PROSITE" id="PS50932"/>
    </source>
</evidence>
<evidence type="ECO:0000256" key="2">
    <source>
        <dbReference type="ARBA" id="ARBA00007639"/>
    </source>
</evidence>
<dbReference type="Gene3D" id="1.10.260.40">
    <property type="entry name" value="lambda repressor-like DNA-binding domains"/>
    <property type="match status" value="1"/>
</dbReference>
<dbReference type="GO" id="GO:0030246">
    <property type="term" value="F:carbohydrate binding"/>
    <property type="evidence" value="ECO:0007669"/>
    <property type="project" value="TreeGrafter"/>
</dbReference>
<reference evidence="4" key="1">
    <citation type="journal article" date="2014" name="Int. J. Syst. Evol. Microbiol.">
        <title>Complete genome sequence of Corynebacterium casei LMG S-19264T (=DSM 44701T), isolated from a smear-ripened cheese.</title>
        <authorList>
            <consortium name="US DOE Joint Genome Institute (JGI-PGF)"/>
            <person name="Walter F."/>
            <person name="Albersmeier A."/>
            <person name="Kalinowski J."/>
            <person name="Ruckert C."/>
        </authorList>
    </citation>
    <scope>NUCLEOTIDE SEQUENCE</scope>
    <source>
        <strain evidence="4">KCTC 23310</strain>
    </source>
</reference>
<dbReference type="PANTHER" id="PTHR30036">
    <property type="entry name" value="D-XYLOSE-BINDING PERIPLASMIC PROTEIN"/>
    <property type="match status" value="1"/>
</dbReference>
<dbReference type="GO" id="GO:0006355">
    <property type="term" value="P:regulation of DNA-templated transcription"/>
    <property type="evidence" value="ECO:0007669"/>
    <property type="project" value="InterPro"/>
</dbReference>
<organism evidence="4 5">
    <name type="scientific">Neogemmobacter tilapiae</name>
    <dbReference type="NCBI Taxonomy" id="875041"/>
    <lineage>
        <taxon>Bacteria</taxon>
        <taxon>Pseudomonadati</taxon>
        <taxon>Pseudomonadota</taxon>
        <taxon>Alphaproteobacteria</taxon>
        <taxon>Rhodobacterales</taxon>
        <taxon>Paracoccaceae</taxon>
        <taxon>Neogemmobacter</taxon>
    </lineage>
</organism>
<comment type="subcellular location">
    <subcellularLocation>
        <location evidence="1">Periplasm</location>
    </subcellularLocation>
</comment>
<dbReference type="Pfam" id="PF00356">
    <property type="entry name" value="LacI"/>
    <property type="match status" value="1"/>
</dbReference>
<dbReference type="Gene3D" id="3.40.50.2300">
    <property type="match status" value="2"/>
</dbReference>
<comment type="caution">
    <text evidence="4">The sequence shown here is derived from an EMBL/GenBank/DDBJ whole genome shotgun (WGS) entry which is preliminary data.</text>
</comment>
<accession>A0A918WM29</accession>
<proteinExistence type="inferred from homology"/>
<dbReference type="InterPro" id="IPR010982">
    <property type="entry name" value="Lambda_DNA-bd_dom_sf"/>
</dbReference>
<dbReference type="SMART" id="SM00354">
    <property type="entry name" value="HTH_LACI"/>
    <property type="match status" value="1"/>
</dbReference>
<dbReference type="EMBL" id="BMYJ01000007">
    <property type="protein sequence ID" value="GHC59355.1"/>
    <property type="molecule type" value="Genomic_DNA"/>
</dbReference>
<evidence type="ECO:0000256" key="1">
    <source>
        <dbReference type="ARBA" id="ARBA00004418"/>
    </source>
</evidence>
<dbReference type="InterPro" id="IPR028082">
    <property type="entry name" value="Peripla_BP_I"/>
</dbReference>
<comment type="similarity">
    <text evidence="2">Belongs to the bacterial solute-binding protein 2 family.</text>
</comment>
<protein>
    <submittedName>
        <fullName evidence="4">LacI family transcriptional regulator</fullName>
    </submittedName>
</protein>
<evidence type="ECO:0000313" key="5">
    <source>
        <dbReference type="Proteomes" id="UP000638981"/>
    </source>
</evidence>
<sequence length="345" mass="36853">MARRAGMADLAKAAGVSVATIDRALNGRESVSQTTRSLIVETAMRMGHPALLRLTGGTGAVHRPEVRFGVVLHKQGQDFYKAFSEELHRQVGQVEGVRGQLVQDFAISQAPSEMAGLLRRMAGRCDVIAATAVNHPEVTAAVEDLRAQGIRVFSLLSDFGQGARIGYLGLNNLKIGRTAGWATALAAKGPGKVLLYVGGHRWHGHELRETGFRAYLREAAPQLEVLETVVNLETRALTYETTKAAMARHADLRGVYVAGGGMEGAIAALREAPRLGEVALVVSALTPDSRAGLGEGVITLVTNTPLEKLCRELFDRMAKVALGQSDVADLGQIFLPPDIHVAESI</sequence>
<reference evidence="4" key="2">
    <citation type="submission" date="2020-09" db="EMBL/GenBank/DDBJ databases">
        <authorList>
            <person name="Sun Q."/>
            <person name="Kim S."/>
        </authorList>
    </citation>
    <scope>NUCLEOTIDE SEQUENCE</scope>
    <source>
        <strain evidence="4">KCTC 23310</strain>
    </source>
</reference>
<dbReference type="CDD" id="cd06307">
    <property type="entry name" value="PBP1_sugar_binding"/>
    <property type="match status" value="1"/>
</dbReference>
<dbReference type="PANTHER" id="PTHR30036:SF7">
    <property type="entry name" value="ABC TRANSPORTER PERIPLASMIC-BINDING PROTEIN YPHF"/>
    <property type="match status" value="1"/>
</dbReference>
<dbReference type="Proteomes" id="UP000638981">
    <property type="component" value="Unassembled WGS sequence"/>
</dbReference>
<dbReference type="AlphaFoldDB" id="A0A918WM29"/>